<proteinExistence type="inferred from homology"/>
<reference evidence="5 6" key="1">
    <citation type="submission" date="2020-09" db="EMBL/GenBank/DDBJ databases">
        <title>De no assembly of potato wild relative species, Solanum commersonii.</title>
        <authorList>
            <person name="Cho K."/>
        </authorList>
    </citation>
    <scope>NUCLEOTIDE SEQUENCE [LARGE SCALE GENOMIC DNA]</scope>
    <source>
        <strain evidence="5">LZ3.2</strain>
        <tissue evidence="5">Leaf</tissue>
    </source>
</reference>
<name>A0A9J6ADQ4_SOLCO</name>
<evidence type="ECO:0000259" key="4">
    <source>
        <dbReference type="PROSITE" id="PS50891"/>
    </source>
</evidence>
<dbReference type="OrthoDB" id="1303186at2759"/>
<evidence type="ECO:0000313" key="5">
    <source>
        <dbReference type="EMBL" id="KAG5622483.1"/>
    </source>
</evidence>
<dbReference type="AlphaFoldDB" id="A0A9J6ADQ4"/>
<dbReference type="InterPro" id="IPR004883">
    <property type="entry name" value="LOB"/>
</dbReference>
<evidence type="ECO:0000256" key="1">
    <source>
        <dbReference type="ARBA" id="ARBA00005474"/>
    </source>
</evidence>
<sequence length="410" mass="46442">MFFFPEFLYKNILLLCCFVDRSSSSSPMPNNKDDDNNNSNSNSGEEELQDVGSNRPACASCKHQRKKCIVGDCVMWRHFPASKMDEFLGVHKVFGISNVTKKIKSFDDVAQQDESIKSFLWEAKLWQEDPVHGPLGEYKKLEKQLMEEQRNKQLEIVQLADVAQVPITTSESTTRYVHVPPLAVDHKNMVVSRENGANNTNHNQQDYNMLNSSVPNYANNLQWYGQGGETQGITSNGHDLINIGGGNNMFGYGNLPYHHNRPIEQIRNGYIPRFLGTVHHQATYNNGGHVQLHQQRFPYNNVDLGQERRRKDQSDHQFVNPNFSGRHVRGRGINGPMIRHSPIISNCSSGPNVDSIIVNAMRTMANHSVNGRLVEDGRNQRAQDVATLLQDFTNYNPNDLPGKCFLSYIV</sequence>
<feature type="domain" description="LOB" evidence="4">
    <location>
        <begin position="56"/>
        <end position="159"/>
    </location>
</feature>
<evidence type="ECO:0000313" key="6">
    <source>
        <dbReference type="Proteomes" id="UP000824120"/>
    </source>
</evidence>
<dbReference type="PROSITE" id="PS50891">
    <property type="entry name" value="LOB"/>
    <property type="match status" value="1"/>
</dbReference>
<dbReference type="EMBL" id="JACXVP010000002">
    <property type="protein sequence ID" value="KAG5622483.1"/>
    <property type="molecule type" value="Genomic_DNA"/>
</dbReference>
<gene>
    <name evidence="5" type="ORF">H5410_007701</name>
</gene>
<evidence type="ECO:0000256" key="3">
    <source>
        <dbReference type="SAM" id="SignalP"/>
    </source>
</evidence>
<protein>
    <recommendedName>
        <fullName evidence="4">LOB domain-containing protein</fullName>
    </recommendedName>
</protein>
<feature type="region of interest" description="Disordered" evidence="2">
    <location>
        <begin position="24"/>
        <end position="51"/>
    </location>
</feature>
<dbReference type="Pfam" id="PF03195">
    <property type="entry name" value="LOB"/>
    <property type="match status" value="1"/>
</dbReference>
<keyword evidence="6" id="KW-1185">Reference proteome</keyword>
<organism evidence="5 6">
    <name type="scientific">Solanum commersonii</name>
    <name type="common">Commerson's wild potato</name>
    <name type="synonym">Commerson's nightshade</name>
    <dbReference type="NCBI Taxonomy" id="4109"/>
    <lineage>
        <taxon>Eukaryota</taxon>
        <taxon>Viridiplantae</taxon>
        <taxon>Streptophyta</taxon>
        <taxon>Embryophyta</taxon>
        <taxon>Tracheophyta</taxon>
        <taxon>Spermatophyta</taxon>
        <taxon>Magnoliopsida</taxon>
        <taxon>eudicotyledons</taxon>
        <taxon>Gunneridae</taxon>
        <taxon>Pentapetalae</taxon>
        <taxon>asterids</taxon>
        <taxon>lamiids</taxon>
        <taxon>Solanales</taxon>
        <taxon>Solanaceae</taxon>
        <taxon>Solanoideae</taxon>
        <taxon>Solaneae</taxon>
        <taxon>Solanum</taxon>
    </lineage>
</organism>
<comment type="similarity">
    <text evidence="1">Belongs to the LOB domain-containing protein family.</text>
</comment>
<dbReference type="Proteomes" id="UP000824120">
    <property type="component" value="Chromosome 2"/>
</dbReference>
<dbReference type="PANTHER" id="PTHR31301:SF212">
    <property type="entry name" value="LOB DOMAIN-CONTAINING PROTEIN"/>
    <property type="match status" value="1"/>
</dbReference>
<dbReference type="PANTHER" id="PTHR31301">
    <property type="entry name" value="LOB DOMAIN-CONTAINING PROTEIN 4-RELATED"/>
    <property type="match status" value="1"/>
</dbReference>
<feature type="signal peptide" evidence="3">
    <location>
        <begin position="1"/>
        <end position="24"/>
    </location>
</feature>
<keyword evidence="3" id="KW-0732">Signal</keyword>
<evidence type="ECO:0000256" key="2">
    <source>
        <dbReference type="SAM" id="MobiDB-lite"/>
    </source>
</evidence>
<feature type="chain" id="PRO_5039898216" description="LOB domain-containing protein" evidence="3">
    <location>
        <begin position="25"/>
        <end position="410"/>
    </location>
</feature>
<comment type="caution">
    <text evidence="5">The sequence shown here is derived from an EMBL/GenBank/DDBJ whole genome shotgun (WGS) entry which is preliminary data.</text>
</comment>
<accession>A0A9J6ADQ4</accession>